<protein>
    <submittedName>
        <fullName evidence="5">Fe(3+)-binding periplasmic protein</fullName>
    </submittedName>
</protein>
<dbReference type="PANTHER" id="PTHR30006:SF15">
    <property type="entry name" value="IRON-UTILIZATION PERIPLASMIC PROTEIN"/>
    <property type="match status" value="1"/>
</dbReference>
<evidence type="ECO:0000256" key="2">
    <source>
        <dbReference type="ARBA" id="ARBA00022729"/>
    </source>
</evidence>
<dbReference type="PIRSF" id="PIRSF002825">
    <property type="entry name" value="CfbpA"/>
    <property type="match status" value="1"/>
</dbReference>
<name>A0A399E4Y6_9DEIN</name>
<organism evidence="5 6">
    <name type="scientific">Meiothermus taiwanensis</name>
    <dbReference type="NCBI Taxonomy" id="172827"/>
    <lineage>
        <taxon>Bacteria</taxon>
        <taxon>Thermotogati</taxon>
        <taxon>Deinococcota</taxon>
        <taxon>Deinococci</taxon>
        <taxon>Thermales</taxon>
        <taxon>Thermaceae</taxon>
        <taxon>Meiothermus</taxon>
    </lineage>
</organism>
<dbReference type="OrthoDB" id="9769319at2"/>
<dbReference type="Pfam" id="PF13416">
    <property type="entry name" value="SBP_bac_8"/>
    <property type="match status" value="1"/>
</dbReference>
<sequence length="328" mass="35887">MRKKAVLVTALLTLLGLAQAQQQSLTVYTGRGQGLVEPLVKQFEAETGIKVNVRYGRDAEILAALQEEGSRSPADIFWANTAGALGVASERGLLVRLGDTITRTPAYFVPASRLWVPLTVRLRVLAYEPSRVKPEDLPKSIMDLPKLTQYKGRIGWTPTYSSFQDMIAAMVAQHGEARTRQWIADMKALEPKAYASNPAMMEAIRAGEIDLGTTNHYYIQRVARAGQRIATYYFADGDVGGLALVTGAGILKTSKNPAAANRFLLWLLSPKGQQFFASEIIEYPVTQGVVLSSSLLPINQAVAKSPKVDFEKLPLDTALRLLREAGLL</sequence>
<dbReference type="GO" id="GO:0030288">
    <property type="term" value="C:outer membrane-bounded periplasmic space"/>
    <property type="evidence" value="ECO:0007669"/>
    <property type="project" value="TreeGrafter"/>
</dbReference>
<feature type="signal peptide" evidence="4">
    <location>
        <begin position="1"/>
        <end position="20"/>
    </location>
</feature>
<evidence type="ECO:0000256" key="1">
    <source>
        <dbReference type="ARBA" id="ARBA00008520"/>
    </source>
</evidence>
<feature type="binding site" evidence="3">
    <location>
        <position position="218"/>
    </location>
    <ligand>
        <name>Fe cation</name>
        <dbReference type="ChEBI" id="CHEBI:24875"/>
    </ligand>
</feature>
<proteinExistence type="inferred from homology"/>
<dbReference type="SUPFAM" id="SSF53850">
    <property type="entry name" value="Periplasmic binding protein-like II"/>
    <property type="match status" value="1"/>
</dbReference>
<accession>A0A399E4Y6</accession>
<feature type="chain" id="PRO_5017309225" evidence="4">
    <location>
        <begin position="21"/>
        <end position="328"/>
    </location>
</feature>
<keyword evidence="3" id="KW-0408">Iron</keyword>
<dbReference type="PANTHER" id="PTHR30006">
    <property type="entry name" value="THIAMINE-BINDING PERIPLASMIC PROTEIN-RELATED"/>
    <property type="match status" value="1"/>
</dbReference>
<keyword evidence="3" id="KW-0479">Metal-binding</keyword>
<comment type="similarity">
    <text evidence="1">Belongs to the bacterial solute-binding protein 1 family.</text>
</comment>
<evidence type="ECO:0000256" key="4">
    <source>
        <dbReference type="SAM" id="SignalP"/>
    </source>
</evidence>
<dbReference type="CDD" id="cd13543">
    <property type="entry name" value="PBP2_Fbp"/>
    <property type="match status" value="1"/>
</dbReference>
<comment type="caution">
    <text evidence="5">The sequence shown here is derived from an EMBL/GenBank/DDBJ whole genome shotgun (WGS) entry which is preliminary data.</text>
</comment>
<dbReference type="Proteomes" id="UP000266089">
    <property type="component" value="Unassembled WGS sequence"/>
</dbReference>
<dbReference type="GO" id="GO:0046872">
    <property type="term" value="F:metal ion binding"/>
    <property type="evidence" value="ECO:0007669"/>
    <property type="project" value="UniProtKB-KW"/>
</dbReference>
<evidence type="ECO:0000256" key="3">
    <source>
        <dbReference type="PIRSR" id="PIRSR002825-1"/>
    </source>
</evidence>
<dbReference type="Gene3D" id="3.40.190.10">
    <property type="entry name" value="Periplasmic binding protein-like II"/>
    <property type="match status" value="2"/>
</dbReference>
<dbReference type="EMBL" id="QWKX01000028">
    <property type="protein sequence ID" value="RIH77301.1"/>
    <property type="molecule type" value="Genomic_DNA"/>
</dbReference>
<dbReference type="InterPro" id="IPR026045">
    <property type="entry name" value="Ferric-bd"/>
</dbReference>
<dbReference type="RefSeq" id="WP_027887268.1">
    <property type="nucleotide sequence ID" value="NZ_JBHSXZ010000040.1"/>
</dbReference>
<keyword evidence="2 4" id="KW-0732">Signal</keyword>
<reference evidence="5 6" key="1">
    <citation type="submission" date="2018-08" db="EMBL/GenBank/DDBJ databases">
        <title>Meiothermus cateniformans JCM 15151 genome sequencing project.</title>
        <authorList>
            <person name="Da Costa M.S."/>
            <person name="Albuquerque L."/>
            <person name="Raposo P."/>
            <person name="Froufe H.J.C."/>
            <person name="Barroso C.S."/>
            <person name="Egas C."/>
        </authorList>
    </citation>
    <scope>NUCLEOTIDE SEQUENCE [LARGE SCALE GENOMIC DNA]</scope>
    <source>
        <strain evidence="5 6">JCM 15151</strain>
    </source>
</reference>
<dbReference type="AlphaFoldDB" id="A0A399E4Y6"/>
<evidence type="ECO:0000313" key="5">
    <source>
        <dbReference type="EMBL" id="RIH77301.1"/>
    </source>
</evidence>
<feature type="binding site" evidence="3">
    <location>
        <position position="217"/>
    </location>
    <ligand>
        <name>Fe cation</name>
        <dbReference type="ChEBI" id="CHEBI:24875"/>
    </ligand>
</feature>
<gene>
    <name evidence="5" type="primary">fbpA</name>
    <name evidence="5" type="ORF">Mcate_01352</name>
</gene>
<dbReference type="InterPro" id="IPR006059">
    <property type="entry name" value="SBP"/>
</dbReference>
<evidence type="ECO:0000313" key="6">
    <source>
        <dbReference type="Proteomes" id="UP000266089"/>
    </source>
</evidence>